<evidence type="ECO:0000256" key="3">
    <source>
        <dbReference type="ARBA" id="ARBA00020042"/>
    </source>
</evidence>
<reference evidence="13" key="1">
    <citation type="journal article" date="2019" name="Int. J. Syst. Evol. Microbiol.">
        <title>The Global Catalogue of Microorganisms (GCM) 10K type strain sequencing project: providing services to taxonomists for standard genome sequencing and annotation.</title>
        <authorList>
            <consortium name="The Broad Institute Genomics Platform"/>
            <consortium name="The Broad Institute Genome Sequencing Center for Infectious Disease"/>
            <person name="Wu L."/>
            <person name="Ma J."/>
        </authorList>
    </citation>
    <scope>NUCLEOTIDE SEQUENCE [LARGE SCALE GENOMIC DNA]</scope>
    <source>
        <strain evidence="13">KCTC 32239</strain>
    </source>
</reference>
<protein>
    <recommendedName>
        <fullName evidence="3">Type II secretion system core protein G</fullName>
    </recommendedName>
</protein>
<dbReference type="InterPro" id="IPR012902">
    <property type="entry name" value="N_methyl_site"/>
</dbReference>
<keyword evidence="4" id="KW-1003">Cell membrane</keyword>
<evidence type="ECO:0000259" key="11">
    <source>
        <dbReference type="Pfam" id="PF08334"/>
    </source>
</evidence>
<comment type="subcellular location">
    <subcellularLocation>
        <location evidence="1">Cell inner membrane</location>
        <topology evidence="1">Single-pass membrane protein</topology>
    </subcellularLocation>
</comment>
<feature type="transmembrane region" description="Helical" evidence="10">
    <location>
        <begin position="20"/>
        <end position="45"/>
    </location>
</feature>
<gene>
    <name evidence="12" type="primary">xcpT</name>
    <name evidence="12" type="ORF">GCM10011613_35030</name>
</gene>
<dbReference type="Gene3D" id="3.30.700.10">
    <property type="entry name" value="Glycoprotein, Type 4 Pilin"/>
    <property type="match status" value="1"/>
</dbReference>
<dbReference type="PRINTS" id="PR00813">
    <property type="entry name" value="BCTERIALGSPG"/>
</dbReference>
<dbReference type="Pfam" id="PF07963">
    <property type="entry name" value="N_methyl"/>
    <property type="match status" value="1"/>
</dbReference>
<organism evidence="12 13">
    <name type="scientific">Cellvibrio zantedeschiae</name>
    <dbReference type="NCBI Taxonomy" id="1237077"/>
    <lineage>
        <taxon>Bacteria</taxon>
        <taxon>Pseudomonadati</taxon>
        <taxon>Pseudomonadota</taxon>
        <taxon>Gammaproteobacteria</taxon>
        <taxon>Cellvibrionales</taxon>
        <taxon>Cellvibrionaceae</taxon>
        <taxon>Cellvibrio</taxon>
    </lineage>
</organism>
<evidence type="ECO:0000313" key="13">
    <source>
        <dbReference type="Proteomes" id="UP000619761"/>
    </source>
</evidence>
<dbReference type="SUPFAM" id="SSF54523">
    <property type="entry name" value="Pili subunits"/>
    <property type="match status" value="1"/>
</dbReference>
<name>A0ABQ3BAH8_9GAMM</name>
<keyword evidence="13" id="KW-1185">Reference proteome</keyword>
<comment type="similarity">
    <text evidence="2">Belongs to the GSP G family.</text>
</comment>
<evidence type="ECO:0000256" key="8">
    <source>
        <dbReference type="ARBA" id="ARBA00022989"/>
    </source>
</evidence>
<dbReference type="NCBIfam" id="TIGR02532">
    <property type="entry name" value="IV_pilin_GFxxxE"/>
    <property type="match status" value="1"/>
</dbReference>
<dbReference type="Pfam" id="PF08334">
    <property type="entry name" value="T2SSG"/>
    <property type="match status" value="1"/>
</dbReference>
<dbReference type="EMBL" id="BMYZ01000004">
    <property type="protein sequence ID" value="GGY86834.1"/>
    <property type="molecule type" value="Genomic_DNA"/>
</dbReference>
<dbReference type="InterPro" id="IPR013545">
    <property type="entry name" value="T2SS_protein-GspG_C"/>
</dbReference>
<dbReference type="Proteomes" id="UP000619761">
    <property type="component" value="Unassembled WGS sequence"/>
</dbReference>
<accession>A0ABQ3BAH8</accession>
<evidence type="ECO:0000256" key="5">
    <source>
        <dbReference type="ARBA" id="ARBA00022481"/>
    </source>
</evidence>
<evidence type="ECO:0000313" key="12">
    <source>
        <dbReference type="EMBL" id="GGY86834.1"/>
    </source>
</evidence>
<proteinExistence type="inferred from homology"/>
<evidence type="ECO:0000256" key="6">
    <source>
        <dbReference type="ARBA" id="ARBA00022519"/>
    </source>
</evidence>
<dbReference type="InterPro" id="IPR010054">
    <property type="entry name" value="Type2_sec_GspG"/>
</dbReference>
<dbReference type="RefSeq" id="WP_189421027.1">
    <property type="nucleotide sequence ID" value="NZ_BMYZ01000004.1"/>
</dbReference>
<dbReference type="NCBIfam" id="TIGR01710">
    <property type="entry name" value="typeII_sec_gspG"/>
    <property type="match status" value="1"/>
</dbReference>
<dbReference type="InterPro" id="IPR045584">
    <property type="entry name" value="Pilin-like"/>
</dbReference>
<keyword evidence="5" id="KW-0488">Methylation</keyword>
<dbReference type="InterPro" id="IPR000983">
    <property type="entry name" value="Bac_GSPG_pilin"/>
</dbReference>
<evidence type="ECO:0000256" key="9">
    <source>
        <dbReference type="ARBA" id="ARBA00023136"/>
    </source>
</evidence>
<keyword evidence="8 10" id="KW-1133">Transmembrane helix</keyword>
<feature type="domain" description="Type II secretion system protein GspG C-terminal" evidence="11">
    <location>
        <begin position="44"/>
        <end position="152"/>
    </location>
</feature>
<dbReference type="PANTHER" id="PTHR30093">
    <property type="entry name" value="GENERAL SECRETION PATHWAY PROTEIN G"/>
    <property type="match status" value="1"/>
</dbReference>
<keyword evidence="6" id="KW-0997">Cell inner membrane</keyword>
<comment type="caution">
    <text evidence="12">The sequence shown here is derived from an EMBL/GenBank/DDBJ whole genome shotgun (WGS) entry which is preliminary data.</text>
</comment>
<dbReference type="PANTHER" id="PTHR30093:SF44">
    <property type="entry name" value="TYPE II SECRETION SYSTEM CORE PROTEIN G"/>
    <property type="match status" value="1"/>
</dbReference>
<sequence length="159" mass="17542">MRYSGLANKSGLLSPSRQSGFTLIEIMVVVIIIGLLASVAVPTVLDRMEQARTQKARADFKSLQTALKLYRIDNFTYPTSDQGLDALVNKPTLAPVPRNWKTGGYLDQMQLDPWDRPYLYMSPGEGHDYDIYTLGADGVSGGDGPNADLSIWDQAEKTE</sequence>
<evidence type="ECO:0000256" key="1">
    <source>
        <dbReference type="ARBA" id="ARBA00004377"/>
    </source>
</evidence>
<evidence type="ECO:0000256" key="2">
    <source>
        <dbReference type="ARBA" id="ARBA00009984"/>
    </source>
</evidence>
<keyword evidence="7 10" id="KW-0812">Transmembrane</keyword>
<evidence type="ECO:0000256" key="4">
    <source>
        <dbReference type="ARBA" id="ARBA00022475"/>
    </source>
</evidence>
<evidence type="ECO:0000256" key="7">
    <source>
        <dbReference type="ARBA" id="ARBA00022692"/>
    </source>
</evidence>
<keyword evidence="9 10" id="KW-0472">Membrane</keyword>
<dbReference type="PROSITE" id="PS00409">
    <property type="entry name" value="PROKAR_NTER_METHYL"/>
    <property type="match status" value="1"/>
</dbReference>
<evidence type="ECO:0000256" key="10">
    <source>
        <dbReference type="SAM" id="Phobius"/>
    </source>
</evidence>